<accession>A0A316IBX5</accession>
<sequence length="125" mass="13716">MVRMARVLVEAVVVLHFAFLAFIALGGFLAWRWRGVIYAHLVAGVWAILSVTIDLTCPLTVLENDLRGLAGMPLLETGFIDHYIDGVWYPQSATTLVQLVLGAIVLVSWAGFYAGGRAARRLSRC</sequence>
<keyword evidence="1" id="KW-1133">Transmembrane helix</keyword>
<keyword evidence="5" id="KW-1185">Reference proteome</keyword>
<dbReference type="Proteomes" id="UP000246005">
    <property type="component" value="Unassembled WGS sequence"/>
</dbReference>
<comment type="caution">
    <text evidence="2">The sequence shown here is derived from an EMBL/GenBank/DDBJ whole genome shotgun (WGS) entry which is preliminary data.</text>
</comment>
<dbReference type="AlphaFoldDB" id="A0A316IBX5"/>
<reference evidence="2 4" key="1">
    <citation type="submission" date="2018-05" db="EMBL/GenBank/DDBJ databases">
        <title>Genomic Encyclopedia of Type Strains, Phase IV (KMG-IV): sequencing the most valuable type-strain genomes for metagenomic binning, comparative biology and taxonomic classification.</title>
        <authorList>
            <person name="Goeker M."/>
        </authorList>
    </citation>
    <scope>NUCLEOTIDE SEQUENCE [LARGE SCALE GENOMIC DNA]</scope>
    <source>
        <strain evidence="3 5">DSM 45479</strain>
        <strain evidence="2 4">DSM 45480</strain>
    </source>
</reference>
<evidence type="ECO:0000313" key="2">
    <source>
        <dbReference type="EMBL" id="PWK90489.1"/>
    </source>
</evidence>
<evidence type="ECO:0000313" key="4">
    <source>
        <dbReference type="Proteomes" id="UP000246005"/>
    </source>
</evidence>
<dbReference type="InterPro" id="IPR021218">
    <property type="entry name" value="DUF2784"/>
</dbReference>
<dbReference type="EMBL" id="QGHB01000001">
    <property type="protein sequence ID" value="PWK90489.1"/>
    <property type="molecule type" value="Genomic_DNA"/>
</dbReference>
<feature type="transmembrane region" description="Helical" evidence="1">
    <location>
        <begin position="7"/>
        <end position="31"/>
    </location>
</feature>
<dbReference type="Pfam" id="PF10861">
    <property type="entry name" value="DUF2784"/>
    <property type="match status" value="1"/>
</dbReference>
<dbReference type="Proteomes" id="UP000248714">
    <property type="component" value="Unassembled WGS sequence"/>
</dbReference>
<keyword evidence="1" id="KW-0812">Transmembrane</keyword>
<evidence type="ECO:0000313" key="3">
    <source>
        <dbReference type="EMBL" id="RAS68288.1"/>
    </source>
</evidence>
<protein>
    <submittedName>
        <fullName evidence="2">Uncharacterized protein DUF2784</fullName>
    </submittedName>
</protein>
<organism evidence="2 4">
    <name type="scientific">Lentzea atacamensis</name>
    <dbReference type="NCBI Taxonomy" id="531938"/>
    <lineage>
        <taxon>Bacteria</taxon>
        <taxon>Bacillati</taxon>
        <taxon>Actinomycetota</taxon>
        <taxon>Actinomycetes</taxon>
        <taxon>Pseudonocardiales</taxon>
        <taxon>Pseudonocardiaceae</taxon>
        <taxon>Lentzea</taxon>
    </lineage>
</organism>
<evidence type="ECO:0000313" key="5">
    <source>
        <dbReference type="Proteomes" id="UP000248714"/>
    </source>
</evidence>
<dbReference type="EMBL" id="QLTT01000002">
    <property type="protein sequence ID" value="RAS68288.1"/>
    <property type="molecule type" value="Genomic_DNA"/>
</dbReference>
<gene>
    <name evidence="3" type="ORF">C8D87_102353</name>
    <name evidence="2" type="ORF">C8D88_101505</name>
</gene>
<name>A0A316IBX5_9PSEU</name>
<keyword evidence="1" id="KW-0472">Membrane</keyword>
<evidence type="ECO:0000256" key="1">
    <source>
        <dbReference type="SAM" id="Phobius"/>
    </source>
</evidence>
<feature type="transmembrane region" description="Helical" evidence="1">
    <location>
        <begin position="95"/>
        <end position="114"/>
    </location>
</feature>
<proteinExistence type="predicted"/>